<dbReference type="Proteomes" id="UP001249851">
    <property type="component" value="Unassembled WGS sequence"/>
</dbReference>
<proteinExistence type="predicted"/>
<gene>
    <name evidence="2" type="ORF">P5673_022540</name>
</gene>
<reference evidence="2" key="1">
    <citation type="journal article" date="2023" name="G3 (Bethesda)">
        <title>Whole genome assembly and annotation of the endangered Caribbean coral Acropora cervicornis.</title>
        <authorList>
            <person name="Selwyn J.D."/>
            <person name="Vollmer S.V."/>
        </authorList>
    </citation>
    <scope>NUCLEOTIDE SEQUENCE</scope>
    <source>
        <strain evidence="2">K2</strain>
    </source>
</reference>
<evidence type="ECO:0000313" key="2">
    <source>
        <dbReference type="EMBL" id="KAK2555878.1"/>
    </source>
</evidence>
<keyword evidence="1" id="KW-0472">Membrane</keyword>
<dbReference type="AlphaFoldDB" id="A0AAD9Q6Y6"/>
<evidence type="ECO:0000256" key="1">
    <source>
        <dbReference type="SAM" id="Phobius"/>
    </source>
</evidence>
<reference evidence="2" key="2">
    <citation type="journal article" date="2023" name="Science">
        <title>Genomic signatures of disease resistance in endangered staghorn corals.</title>
        <authorList>
            <person name="Vollmer S.V."/>
            <person name="Selwyn J.D."/>
            <person name="Despard B.A."/>
            <person name="Roesel C.L."/>
        </authorList>
    </citation>
    <scope>NUCLEOTIDE SEQUENCE</scope>
    <source>
        <strain evidence="2">K2</strain>
    </source>
</reference>
<keyword evidence="1" id="KW-0812">Transmembrane</keyword>
<accession>A0AAD9Q6Y6</accession>
<dbReference type="EMBL" id="JARQWQ010000060">
    <property type="protein sequence ID" value="KAK2555878.1"/>
    <property type="molecule type" value="Genomic_DNA"/>
</dbReference>
<evidence type="ECO:0000313" key="3">
    <source>
        <dbReference type="Proteomes" id="UP001249851"/>
    </source>
</evidence>
<sequence length="109" mass="12873">MFGDLFSWSPPHLRWIVVVLKLARNANRAGAIFNSFLSNMDRIVLLECQFSLALVLVMRYARRKKKLEKMRTRRKYWVRPMLQGRTNHGQYHTSHTVSILMLLTVSNQL</sequence>
<keyword evidence="1" id="KW-1133">Transmembrane helix</keyword>
<comment type="caution">
    <text evidence="2">The sequence shown here is derived from an EMBL/GenBank/DDBJ whole genome shotgun (WGS) entry which is preliminary data.</text>
</comment>
<protein>
    <submittedName>
        <fullName evidence="2">Uncharacterized protein</fullName>
    </submittedName>
</protein>
<organism evidence="2 3">
    <name type="scientific">Acropora cervicornis</name>
    <name type="common">Staghorn coral</name>
    <dbReference type="NCBI Taxonomy" id="6130"/>
    <lineage>
        <taxon>Eukaryota</taxon>
        <taxon>Metazoa</taxon>
        <taxon>Cnidaria</taxon>
        <taxon>Anthozoa</taxon>
        <taxon>Hexacorallia</taxon>
        <taxon>Scleractinia</taxon>
        <taxon>Astrocoeniina</taxon>
        <taxon>Acroporidae</taxon>
        <taxon>Acropora</taxon>
    </lineage>
</organism>
<name>A0AAD9Q6Y6_ACRCE</name>
<keyword evidence="3" id="KW-1185">Reference proteome</keyword>
<feature type="transmembrane region" description="Helical" evidence="1">
    <location>
        <begin position="43"/>
        <end position="61"/>
    </location>
</feature>